<protein>
    <submittedName>
        <fullName evidence="1">Uncharacterized protein</fullName>
    </submittedName>
</protein>
<proteinExistence type="predicted"/>
<evidence type="ECO:0000313" key="1">
    <source>
        <dbReference type="EMBL" id="QPB81561.1"/>
    </source>
</evidence>
<organism evidence="1 2">
    <name type="scientific">Pseudoalteromonas rubra</name>
    <dbReference type="NCBI Taxonomy" id="43658"/>
    <lineage>
        <taxon>Bacteria</taxon>
        <taxon>Pseudomonadati</taxon>
        <taxon>Pseudomonadota</taxon>
        <taxon>Gammaproteobacteria</taxon>
        <taxon>Alteromonadales</taxon>
        <taxon>Pseudoalteromonadaceae</taxon>
        <taxon>Pseudoalteromonas</taxon>
    </lineage>
</organism>
<dbReference type="AlphaFoldDB" id="A0A5S3UUL8"/>
<sequence>MNKKLLLLKLPMSVAIVLSTKGGYFLGVPLFAIYYFLFYRKVIESKEFTEHDKGLFKKTPYCIAVAALGGGLESLFIYGIAGVWYVYYLLSIDPEASDEKQHH</sequence>
<reference evidence="1 2" key="1">
    <citation type="submission" date="2019-10" db="EMBL/GenBank/DDBJ databases">
        <title>Pseudoalteromonas rubra S4059.</title>
        <authorList>
            <person name="Paulsen S."/>
            <person name="Wang X."/>
        </authorList>
    </citation>
    <scope>NUCLEOTIDE SEQUENCE [LARGE SCALE GENOMIC DNA]</scope>
    <source>
        <strain evidence="1 2">S4059</strain>
    </source>
</reference>
<name>A0A5S3UUL8_9GAMM</name>
<accession>A0A5S3UUL8</accession>
<evidence type="ECO:0000313" key="2">
    <source>
        <dbReference type="Proteomes" id="UP000305729"/>
    </source>
</evidence>
<dbReference type="RefSeq" id="WP_138538821.1">
    <property type="nucleotide sequence ID" value="NZ_CP045429.1"/>
</dbReference>
<gene>
    <name evidence="1" type="ORF">CWC22_000400</name>
</gene>
<dbReference type="Proteomes" id="UP000305729">
    <property type="component" value="Chromosome 1"/>
</dbReference>
<dbReference type="EMBL" id="CP045429">
    <property type="protein sequence ID" value="QPB81561.1"/>
    <property type="molecule type" value="Genomic_DNA"/>
</dbReference>